<comment type="caution">
    <text evidence="1">The sequence shown here is derived from an EMBL/GenBank/DDBJ whole genome shotgun (WGS) entry which is preliminary data.</text>
</comment>
<evidence type="ECO:0000313" key="3">
    <source>
        <dbReference type="Proteomes" id="UP000628137"/>
    </source>
</evidence>
<dbReference type="Pfam" id="PF10679">
    <property type="entry name" value="DUF2491"/>
    <property type="match status" value="1"/>
</dbReference>
<dbReference type="RefSeq" id="WP_186600877.1">
    <property type="nucleotide sequence ID" value="NZ_JABWRP020000002.1"/>
</dbReference>
<reference evidence="1 3" key="1">
    <citation type="journal article" date="2020" name="Microorganisms">
        <title>Reliable Identification of Environmental Pseudomonas Isolates Using the rpoD Gene.</title>
        <authorList>
            <consortium name="The Broad Institute Genome Sequencing Platform"/>
            <person name="Girard L."/>
            <person name="Lood C."/>
            <person name="Rokni-Zadeh H."/>
            <person name="van Noort V."/>
            <person name="Lavigne R."/>
            <person name="De Mot R."/>
        </authorList>
    </citation>
    <scope>NUCLEOTIDE SEQUENCE</scope>
    <source>
        <strain evidence="1 3">RW4S2</strain>
    </source>
</reference>
<name>A0A923K452_9PSED</name>
<sequence>MSLFNRASPPFDLRFGSTFTPAPTLEPLLDGYSELQLPGPETVWACGEVDLGQSVRLLRYYLDDEDYWLQVLMRGSQPGDTVLFGYHSAIAVRDDAHRQALVGCLSKVGLPIYTHEGCLYSRQWGQAQGQAELVPFHEQVVSPQARYGVQHLSMLYARDTGLLDRREFLLFSLEEDEHGALTFTTSLGVTLFPTDFNVT</sequence>
<dbReference type="AlphaFoldDB" id="A0A923K452"/>
<protein>
    <submittedName>
        <fullName evidence="1">DUF2491 family protein</fullName>
    </submittedName>
    <submittedName>
        <fullName evidence="2">YjfK family protein</fullName>
    </submittedName>
</protein>
<dbReference type="InterPro" id="IPR019621">
    <property type="entry name" value="DUF2491"/>
</dbReference>
<evidence type="ECO:0000313" key="2">
    <source>
        <dbReference type="EMBL" id="MBV4539904.1"/>
    </source>
</evidence>
<accession>A0A923K452</accession>
<dbReference type="EMBL" id="JABWRP020000002">
    <property type="protein sequence ID" value="MBV4539904.1"/>
    <property type="molecule type" value="Genomic_DNA"/>
</dbReference>
<gene>
    <name evidence="2" type="ORF">HU738_002460</name>
    <name evidence="1" type="ORF">HU738_00295</name>
</gene>
<keyword evidence="3" id="KW-1185">Reference proteome</keyword>
<dbReference type="EMBL" id="JABWRP010000001">
    <property type="protein sequence ID" value="MBC3468988.1"/>
    <property type="molecule type" value="Genomic_DNA"/>
</dbReference>
<dbReference type="Proteomes" id="UP000628137">
    <property type="component" value="Unassembled WGS sequence"/>
</dbReference>
<evidence type="ECO:0000313" key="1">
    <source>
        <dbReference type="EMBL" id="MBC3468988.1"/>
    </source>
</evidence>
<proteinExistence type="predicted"/>
<reference evidence="1" key="2">
    <citation type="submission" date="2020-07" db="EMBL/GenBank/DDBJ databases">
        <authorList>
            <person name="Lood C."/>
            <person name="Girard L."/>
        </authorList>
    </citation>
    <scope>NUCLEOTIDE SEQUENCE</scope>
    <source>
        <strain evidence="1">RW4S2</strain>
    </source>
</reference>
<organism evidence="1">
    <name type="scientific">Pseudomonas vlassakiae</name>
    <dbReference type="NCBI Taxonomy" id="485888"/>
    <lineage>
        <taxon>Bacteria</taxon>
        <taxon>Pseudomonadati</taxon>
        <taxon>Pseudomonadota</taxon>
        <taxon>Gammaproteobacteria</taxon>
        <taxon>Pseudomonadales</taxon>
        <taxon>Pseudomonadaceae</taxon>
        <taxon>Pseudomonas</taxon>
    </lineage>
</organism>
<reference evidence="2" key="3">
    <citation type="submission" date="2021-06" db="EMBL/GenBank/DDBJ databases">
        <title>Updating the genus Pseudomonas: Description of 43 new species and partition of the Pseudomonas putida group.</title>
        <authorList>
            <person name="Girard L."/>
            <person name="Lood C."/>
            <person name="Vandamme P."/>
            <person name="Rokni-Zadeh H."/>
            <person name="Van Noort V."/>
            <person name="Hofte M."/>
            <person name="Lavigne R."/>
            <person name="De Mot R."/>
        </authorList>
    </citation>
    <scope>NUCLEOTIDE SEQUENCE</scope>
    <source>
        <strain evidence="2">RW4S2</strain>
    </source>
</reference>